<comment type="subcellular location">
    <subcellularLocation>
        <location evidence="1">Cell membrane</location>
        <topology evidence="1">Single-pass type I membrane protein</topology>
    </subcellularLocation>
</comment>
<dbReference type="SMART" id="SM00369">
    <property type="entry name" value="LRR_TYP"/>
    <property type="match status" value="17"/>
</dbReference>
<dbReference type="InterPro" id="IPR013210">
    <property type="entry name" value="LRR_N_plant-typ"/>
</dbReference>
<evidence type="ECO:0000256" key="13">
    <source>
        <dbReference type="SAM" id="SignalP"/>
    </source>
</evidence>
<dbReference type="InterPro" id="IPR032675">
    <property type="entry name" value="LRR_dom_sf"/>
</dbReference>
<evidence type="ECO:0000256" key="6">
    <source>
        <dbReference type="ARBA" id="ARBA00022729"/>
    </source>
</evidence>
<evidence type="ECO:0000256" key="9">
    <source>
        <dbReference type="ARBA" id="ARBA00023136"/>
    </source>
</evidence>
<feature type="signal peptide" evidence="13">
    <location>
        <begin position="1"/>
        <end position="30"/>
    </location>
</feature>
<evidence type="ECO:0000313" key="17">
    <source>
        <dbReference type="Proteomes" id="UP000289738"/>
    </source>
</evidence>
<evidence type="ECO:0000256" key="1">
    <source>
        <dbReference type="ARBA" id="ARBA00004251"/>
    </source>
</evidence>
<accession>A0A445CXI6</accession>
<dbReference type="SUPFAM" id="SSF52047">
    <property type="entry name" value="RNI-like"/>
    <property type="match status" value="2"/>
</dbReference>
<keyword evidence="3" id="KW-1003">Cell membrane</keyword>
<evidence type="ECO:0000259" key="14">
    <source>
        <dbReference type="Pfam" id="PF08263"/>
    </source>
</evidence>
<proteinExistence type="inferred from homology"/>
<organism evidence="16 17">
    <name type="scientific">Arachis hypogaea</name>
    <name type="common">Peanut</name>
    <dbReference type="NCBI Taxonomy" id="3818"/>
    <lineage>
        <taxon>Eukaryota</taxon>
        <taxon>Viridiplantae</taxon>
        <taxon>Streptophyta</taxon>
        <taxon>Embryophyta</taxon>
        <taxon>Tracheophyta</taxon>
        <taxon>Spermatophyta</taxon>
        <taxon>Magnoliopsida</taxon>
        <taxon>eudicotyledons</taxon>
        <taxon>Gunneridae</taxon>
        <taxon>Pentapetalae</taxon>
        <taxon>rosids</taxon>
        <taxon>fabids</taxon>
        <taxon>Fabales</taxon>
        <taxon>Fabaceae</taxon>
        <taxon>Papilionoideae</taxon>
        <taxon>50 kb inversion clade</taxon>
        <taxon>dalbergioids sensu lato</taxon>
        <taxon>Dalbergieae</taxon>
        <taxon>Pterocarpus clade</taxon>
        <taxon>Arachis</taxon>
    </lineage>
</organism>
<protein>
    <submittedName>
        <fullName evidence="16">Uncharacterized protein</fullName>
    </submittedName>
</protein>
<keyword evidence="11" id="KW-0325">Glycoprotein</keyword>
<feature type="domain" description="Disease resistance R13L4/SHOC-2-like LRR" evidence="15">
    <location>
        <begin position="111"/>
        <end position="255"/>
    </location>
</feature>
<dbReference type="InterPro" id="IPR001611">
    <property type="entry name" value="Leu-rich_rpt"/>
</dbReference>
<dbReference type="InterPro" id="IPR003591">
    <property type="entry name" value="Leu-rich_rpt_typical-subtyp"/>
</dbReference>
<evidence type="ECO:0000256" key="7">
    <source>
        <dbReference type="ARBA" id="ARBA00022737"/>
    </source>
</evidence>
<keyword evidence="8 12" id="KW-1133">Transmembrane helix</keyword>
<keyword evidence="9 12" id="KW-0472">Membrane</keyword>
<evidence type="ECO:0000259" key="15">
    <source>
        <dbReference type="Pfam" id="PF23598"/>
    </source>
</evidence>
<dbReference type="FunFam" id="3.80.10.10:FF:000095">
    <property type="entry name" value="LRR receptor-like serine/threonine-protein kinase GSO1"/>
    <property type="match status" value="1"/>
</dbReference>
<dbReference type="Pfam" id="PF00560">
    <property type="entry name" value="LRR_1"/>
    <property type="match status" value="8"/>
</dbReference>
<dbReference type="InterPro" id="IPR046956">
    <property type="entry name" value="RLP23-like"/>
</dbReference>
<comment type="caution">
    <text evidence="16">The sequence shown here is derived from an EMBL/GenBank/DDBJ whole genome shotgun (WGS) entry which is preliminary data.</text>
</comment>
<dbReference type="FunFam" id="3.80.10.10:FF:000213">
    <property type="entry name" value="Tyrosine-sulfated glycopeptide receptor 1"/>
    <property type="match status" value="1"/>
</dbReference>
<keyword evidence="10" id="KW-0675">Receptor</keyword>
<keyword evidence="7" id="KW-0677">Repeat</keyword>
<dbReference type="SMART" id="SM00365">
    <property type="entry name" value="LRR_SD22"/>
    <property type="match status" value="6"/>
</dbReference>
<feature type="chain" id="PRO_5019041321" evidence="13">
    <location>
        <begin position="31"/>
        <end position="1771"/>
    </location>
</feature>
<feature type="domain" description="Disease resistance R13L4/SHOC-2-like LRR" evidence="15">
    <location>
        <begin position="337"/>
        <end position="591"/>
    </location>
</feature>
<dbReference type="Pfam" id="PF23598">
    <property type="entry name" value="LRR_14"/>
    <property type="match status" value="3"/>
</dbReference>
<dbReference type="Gene3D" id="3.80.10.10">
    <property type="entry name" value="Ribonuclease Inhibitor"/>
    <property type="match status" value="7"/>
</dbReference>
<keyword evidence="5 12" id="KW-0812">Transmembrane</keyword>
<feature type="transmembrane region" description="Helical" evidence="12">
    <location>
        <begin position="1726"/>
        <end position="1749"/>
    </location>
</feature>
<evidence type="ECO:0000256" key="2">
    <source>
        <dbReference type="ARBA" id="ARBA00009592"/>
    </source>
</evidence>
<dbReference type="EMBL" id="SDMP01000006">
    <property type="protein sequence ID" value="RYR55656.1"/>
    <property type="molecule type" value="Genomic_DNA"/>
</dbReference>
<dbReference type="PANTHER" id="PTHR48063">
    <property type="entry name" value="LRR RECEPTOR-LIKE KINASE"/>
    <property type="match status" value="1"/>
</dbReference>
<name>A0A445CXI6_ARAHY</name>
<dbReference type="InterPro" id="IPR055414">
    <property type="entry name" value="LRR_R13L4/SHOC2-like"/>
</dbReference>
<comment type="similarity">
    <text evidence="2">Belongs to the RLP family.</text>
</comment>
<dbReference type="STRING" id="3818.A0A445CXI6"/>
<dbReference type="FunFam" id="3.80.10.10:FF:000413">
    <property type="entry name" value="Inactive leucine-rich repeat receptor-like protein kinase"/>
    <property type="match status" value="1"/>
</dbReference>
<evidence type="ECO:0000256" key="10">
    <source>
        <dbReference type="ARBA" id="ARBA00023170"/>
    </source>
</evidence>
<sequence length="1771" mass="199339">MSPNTNTYTGMVVIIFVHLYCLALLTSSESELIECIPSEREALLRFKQHLTDPTNRLSSWNASNSNCCHWDYVVCSHLTFHILQLHLNTSDYDEYAFDFVAYERSRFSGAINDSLVELKHLNYLDLSGNSFRGIQFPTFLFRITSLTHLNLSDSGFYGKIPHQIGNLSNLLYLDLSYVAYGKLPHQIGNLTNLIHLGLQSYFVEPLVVENADWLLGLTSLEYLDLSGANLSKSFNWLHTMQALPSLHDLNLQACTFGDYKQPSKLNFSSLLSLTFSFAPKWVFQLNKLVSLTCNSHDYGPYDIRGPIPDGIQNLTMLENLDLSYNSFSSHIPDWLYGLHRLKSLKLRDSSLTGAISNTLGNLTSLVTLDLSGNQFEGAIPTLLGNLTSLVTLDLSDNQFEGAIPTLLGNLTSLVSLDLSDNQFEGGIPSSFRKLCNLRHIYFSYLKCNQQLSEILQILSHELKSLVASTSQISGHLTNQLGMFQNLEKLDLSSNNIIGEIPQSFAKLSSLRFVDFSTNQLTGNPFKILASFTKLLSLAIDDNLFQGIVHEDDLANFTTLHVLSASSNNFTLKVHPSWKPKFQLFQLKMNSWKLGPSFPSWIRSQNDLVYLDLSNVGISDPIPIWFWETSHHYCYLNLSHNHIQGKLPKESKIFESDGAVDLSSNHLHGNLPFVSEDMLWLDLSHNSFYGLLMDFLCQKSDNQKMLQILNLASNNLSGEIPNCWRMWPQLMAVNLESNSFIGSLPYSMGSLSGLQYLHIRNNTLSGKFPISLKENKELILLDLGENNLTGNFIFRFSELIECIPKYVEYPLPIAVLLAYERSRFSGAINDSLVELKHLNYLDLSGNSFRGIQFPTFLFRITSLTHLNLSDSGFYGKIPHQIGNLSNLLYLDLSYVAYGKLPHQIGNLTNLIHLGLQSYFVEPLVVENADWLLGLTSLEYLDLSGANLSKSFNWLHTMQALPSLHDLNLQACTFGDYKQPSKLNFSSLLSLTISVAPKWVFQLNKLVSLTWDSNYYASSDIGGPIPDGIQNLTMLENLDLSLNSFSSHIPDWLYGLHRLKSLNLEDNHLTGTISNALGNLTSLITLDLSDNHFEGEIPTLLGNLTSLVSLDLSYNLFEGAIPSSFRKLCNLRHISFSYLKCNQQLSEILQILSQQLKSLVASTSQISGHLTNQLGMFQNLEMLDLSSNNIIGEIPQSFTKLSSLRFVRFSTNQLTGNPFKILASATKLLSLAIDDNLFQGIVHEDDLANFTTLHVLSASSNNFTLKVHPSWKPKFQLFQLKMSSWKLGPSFPSWIRSQNDLLYLDLSNVGISSIPIWFWETSHYYYYLNFSHNHIHGKLPKELKILESDGGVRIWYGAAVDLSSNHLHGNLPFVSENVVWLDLSHNSFYGLLMDFLCQKSDNPKTLQILNLASNNLSGEIPNCWRMWPELMDVNLESNYFIGSLPSSMGSLSGLQYLQIRNNTLSGKFPISLKENKELILLDLGENNLTENIPRWIGERLVNLKFLRLRSNNLSGKIPSGLCDMKFLQVLDLALNNLSGNIPNCLNHLSAMINKTSESSSIQEGMIIYGSDTISMILWVKGKDAEYNNILGLVKNIDLSSNKLSGGIPMEITNLTGLIYLNLSKNELTGHIPESIGNMESMESIDFSGNQLTGEIPQSITNLNFLNKLDLSYNHLEGEIPTGTQLQSFEASNFVGNKLCGPPLLLNCTMEGEVPDENEKERKNHGVKWLFVSVAFGFIVGFWGFVGPLFIYKSWRYAYYRFLDDVWYKLQSSM</sequence>
<dbReference type="Pfam" id="PF08263">
    <property type="entry name" value="LRRNT_2"/>
    <property type="match status" value="1"/>
</dbReference>
<dbReference type="SUPFAM" id="SSF52058">
    <property type="entry name" value="L domain-like"/>
    <property type="match status" value="3"/>
</dbReference>
<evidence type="ECO:0000256" key="4">
    <source>
        <dbReference type="ARBA" id="ARBA00022614"/>
    </source>
</evidence>
<feature type="domain" description="Disease resistance R13L4/SHOC-2-like LRR" evidence="15">
    <location>
        <begin position="827"/>
        <end position="972"/>
    </location>
</feature>
<dbReference type="PANTHER" id="PTHR48063:SF63">
    <property type="entry name" value="LEUCINE-RICH RECEPTOR-LIKE KINASE FAMILY PROTEIN"/>
    <property type="match status" value="1"/>
</dbReference>
<gene>
    <name evidence="16" type="ORF">Ahy_A06g030841</name>
</gene>
<evidence type="ECO:0000256" key="3">
    <source>
        <dbReference type="ARBA" id="ARBA00022475"/>
    </source>
</evidence>
<keyword evidence="6 13" id="KW-0732">Signal</keyword>
<evidence type="ECO:0000256" key="5">
    <source>
        <dbReference type="ARBA" id="ARBA00022692"/>
    </source>
</evidence>
<reference evidence="16 17" key="1">
    <citation type="submission" date="2019-01" db="EMBL/GenBank/DDBJ databases">
        <title>Sequencing of cultivated peanut Arachis hypogaea provides insights into genome evolution and oil improvement.</title>
        <authorList>
            <person name="Chen X."/>
        </authorList>
    </citation>
    <scope>NUCLEOTIDE SEQUENCE [LARGE SCALE GENOMIC DNA]</scope>
    <source>
        <strain evidence="17">cv. Fuhuasheng</strain>
        <tissue evidence="16">Leaves</tissue>
    </source>
</reference>
<feature type="domain" description="Leucine-rich repeat-containing N-terminal plant-type" evidence="14">
    <location>
        <begin position="37"/>
        <end position="76"/>
    </location>
</feature>
<keyword evidence="17" id="KW-1185">Reference proteome</keyword>
<evidence type="ECO:0000256" key="8">
    <source>
        <dbReference type="ARBA" id="ARBA00022989"/>
    </source>
</evidence>
<evidence type="ECO:0000313" key="16">
    <source>
        <dbReference type="EMBL" id="RYR55656.1"/>
    </source>
</evidence>
<evidence type="ECO:0000256" key="11">
    <source>
        <dbReference type="ARBA" id="ARBA00023180"/>
    </source>
</evidence>
<dbReference type="GO" id="GO:0005886">
    <property type="term" value="C:plasma membrane"/>
    <property type="evidence" value="ECO:0007669"/>
    <property type="project" value="UniProtKB-SubCell"/>
</dbReference>
<keyword evidence="4" id="KW-0433">Leucine-rich repeat</keyword>
<dbReference type="Pfam" id="PF13855">
    <property type="entry name" value="LRR_8"/>
    <property type="match status" value="1"/>
</dbReference>
<dbReference type="Proteomes" id="UP000289738">
    <property type="component" value="Chromosome A06"/>
</dbReference>
<evidence type="ECO:0000256" key="12">
    <source>
        <dbReference type="SAM" id="Phobius"/>
    </source>
</evidence>
<dbReference type="FunFam" id="3.80.10.10:FF:000041">
    <property type="entry name" value="LRR receptor-like serine/threonine-protein kinase ERECTA"/>
    <property type="match status" value="1"/>
</dbReference>